<name>A0ABN0ZNW2_9ACTN</name>
<evidence type="ECO:0000313" key="2">
    <source>
        <dbReference type="Proteomes" id="UP001500909"/>
    </source>
</evidence>
<sequence>MTSPSADPFARLPAGRHHTGALGSEAELPLDRATHKSLVAAVLSWKGAEALVGQDCRQAALQLTGAARVVADDVRQAADRLPTQHPARALADYVLEETDRHLDAQLEGTVACAQGRARLVRALYERLDRLDGLATQP</sequence>
<keyword evidence="2" id="KW-1185">Reference proteome</keyword>
<proteinExistence type="predicted"/>
<protein>
    <submittedName>
        <fullName evidence="1">DUF6415 family natural product biosynthesis protein</fullName>
    </submittedName>
</protein>
<dbReference type="Proteomes" id="UP001500909">
    <property type="component" value="Unassembled WGS sequence"/>
</dbReference>
<evidence type="ECO:0000313" key="1">
    <source>
        <dbReference type="EMBL" id="GAA0454117.1"/>
    </source>
</evidence>
<reference evidence="1 2" key="1">
    <citation type="journal article" date="2019" name="Int. J. Syst. Evol. Microbiol.">
        <title>The Global Catalogue of Microorganisms (GCM) 10K type strain sequencing project: providing services to taxonomists for standard genome sequencing and annotation.</title>
        <authorList>
            <consortium name="The Broad Institute Genomics Platform"/>
            <consortium name="The Broad Institute Genome Sequencing Center for Infectious Disease"/>
            <person name="Wu L."/>
            <person name="Ma J."/>
        </authorList>
    </citation>
    <scope>NUCLEOTIDE SEQUENCE [LARGE SCALE GENOMIC DNA]</scope>
    <source>
        <strain evidence="1 2">JCM 4805</strain>
    </source>
</reference>
<gene>
    <name evidence="1" type="ORF">GCM10010361_17720</name>
</gene>
<comment type="caution">
    <text evidence="1">The sequence shown here is derived from an EMBL/GenBank/DDBJ whole genome shotgun (WGS) entry which is preliminary data.</text>
</comment>
<dbReference type="RefSeq" id="WP_428837608.1">
    <property type="nucleotide sequence ID" value="NZ_BAAABY010000011.1"/>
</dbReference>
<accession>A0ABN0ZNW2</accession>
<organism evidence="1 2">
    <name type="scientific">Streptomyces olivaceiscleroticus</name>
    <dbReference type="NCBI Taxonomy" id="68245"/>
    <lineage>
        <taxon>Bacteria</taxon>
        <taxon>Bacillati</taxon>
        <taxon>Actinomycetota</taxon>
        <taxon>Actinomycetes</taxon>
        <taxon>Kitasatosporales</taxon>
        <taxon>Streptomycetaceae</taxon>
        <taxon>Streptomyces</taxon>
    </lineage>
</organism>
<dbReference type="EMBL" id="BAAABY010000011">
    <property type="protein sequence ID" value="GAA0454117.1"/>
    <property type="molecule type" value="Genomic_DNA"/>
</dbReference>